<sequence length="339" mass="37758">MSAGPLIWRTLLGRRTVGASAAASGIKQAAIRNYSNSSSSSSKALRPTRGRKHPLRKSAGEEEAERRERMRKREVIPTGHSSYSRMFLHVSMFLYISLCWWLLTNPTTELAYDSFFAGFRPIPIRAQSEPQPEFLDFEAFNSEVPATEMDEPMSMTMEFDLTSLDYPIGTFSASGAVLDPVMASIPKSELAHIRGNLPPAAPGASNAEHRSAYGEAAMTTVLEKLTAAVEGSDSDTQLDMASAFKCLLMASANGEGVNELARRMDERFGLQLMGLTDNGEVLEFLRPLNPPRVHRRSVRDAGERGMQLTSVVRKRRLKMKKHKLKKRRKAERALRRKQG</sequence>
<comment type="similarity">
    <text evidence="3">Belongs to the mitochondrion-specific ribosomal protein mS38 family.</text>
</comment>
<feature type="region of interest" description="Disordered" evidence="5">
    <location>
        <begin position="37"/>
        <end position="70"/>
    </location>
</feature>
<proteinExistence type="inferred from homology"/>
<dbReference type="PANTHER" id="PTHR32035:SF3">
    <property type="entry name" value="SMALL RIBOSOMAL SUBUNIT PROTEIN MS38"/>
    <property type="match status" value="1"/>
</dbReference>
<comment type="subcellular location">
    <subcellularLocation>
        <location evidence="1">Mitochondrion</location>
    </subcellularLocation>
</comment>
<gene>
    <name evidence="7" type="ORF">BZA70DRAFT_283191</name>
</gene>
<comment type="caution">
    <text evidence="7">The sequence shown here is derived from an EMBL/GenBank/DDBJ whole genome shotgun (WGS) entry which is preliminary data.</text>
</comment>
<dbReference type="Proteomes" id="UP001498771">
    <property type="component" value="Unassembled WGS sequence"/>
</dbReference>
<dbReference type="GeneID" id="90038909"/>
<feature type="compositionally biased region" description="Basic residues" evidence="5">
    <location>
        <begin position="46"/>
        <end position="56"/>
    </location>
</feature>
<evidence type="ECO:0000256" key="3">
    <source>
        <dbReference type="ARBA" id="ARBA00035647"/>
    </source>
</evidence>
<evidence type="ECO:0000256" key="2">
    <source>
        <dbReference type="ARBA" id="ARBA00023128"/>
    </source>
</evidence>
<evidence type="ECO:0000256" key="1">
    <source>
        <dbReference type="ARBA" id="ARBA00004173"/>
    </source>
</evidence>
<dbReference type="Pfam" id="PF08213">
    <property type="entry name" value="COX24_C"/>
    <property type="match status" value="1"/>
</dbReference>
<keyword evidence="2" id="KW-0496">Mitochondrion</keyword>
<protein>
    <recommendedName>
        <fullName evidence="4">Small ribosomal subunit protein mS38</fullName>
    </recommendedName>
</protein>
<evidence type="ECO:0000313" key="8">
    <source>
        <dbReference type="Proteomes" id="UP001498771"/>
    </source>
</evidence>
<organism evidence="7 8">
    <name type="scientific">Myxozyma melibiosi</name>
    <dbReference type="NCBI Taxonomy" id="54550"/>
    <lineage>
        <taxon>Eukaryota</taxon>
        <taxon>Fungi</taxon>
        <taxon>Dikarya</taxon>
        <taxon>Ascomycota</taxon>
        <taxon>Saccharomycotina</taxon>
        <taxon>Lipomycetes</taxon>
        <taxon>Lipomycetales</taxon>
        <taxon>Lipomycetaceae</taxon>
        <taxon>Myxozyma</taxon>
    </lineage>
</organism>
<evidence type="ECO:0000259" key="6">
    <source>
        <dbReference type="SMART" id="SM01155"/>
    </source>
</evidence>
<dbReference type="SMART" id="SM01155">
    <property type="entry name" value="DUF1713"/>
    <property type="match status" value="1"/>
</dbReference>
<dbReference type="PANTHER" id="PTHR32035">
    <property type="entry name" value="AURORA KINASE A-INTERACTING PROTEIN"/>
    <property type="match status" value="1"/>
</dbReference>
<feature type="region of interest" description="Disordered" evidence="5">
    <location>
        <begin position="320"/>
        <end position="339"/>
    </location>
</feature>
<evidence type="ECO:0000313" key="7">
    <source>
        <dbReference type="EMBL" id="KAK7203691.1"/>
    </source>
</evidence>
<feature type="compositionally biased region" description="Basic and acidic residues" evidence="5">
    <location>
        <begin position="58"/>
        <end position="70"/>
    </location>
</feature>
<dbReference type="RefSeq" id="XP_064766724.1">
    <property type="nucleotide sequence ID" value="XM_064913397.1"/>
</dbReference>
<evidence type="ECO:0000256" key="5">
    <source>
        <dbReference type="SAM" id="MobiDB-lite"/>
    </source>
</evidence>
<reference evidence="7 8" key="1">
    <citation type="submission" date="2024-03" db="EMBL/GenBank/DDBJ databases">
        <title>Genome-scale model development and genomic sequencing of the oleaginous clade Lipomyces.</title>
        <authorList>
            <consortium name="Lawrence Berkeley National Laboratory"/>
            <person name="Czajka J.J."/>
            <person name="Han Y."/>
            <person name="Kim J."/>
            <person name="Mondo S.J."/>
            <person name="Hofstad B.A."/>
            <person name="Robles A."/>
            <person name="Haridas S."/>
            <person name="Riley R."/>
            <person name="LaButti K."/>
            <person name="Pangilinan J."/>
            <person name="Andreopoulos W."/>
            <person name="Lipzen A."/>
            <person name="Yan J."/>
            <person name="Wang M."/>
            <person name="Ng V."/>
            <person name="Grigoriev I.V."/>
            <person name="Spatafora J.W."/>
            <person name="Magnuson J.K."/>
            <person name="Baker S.E."/>
            <person name="Pomraning K.R."/>
        </authorList>
    </citation>
    <scope>NUCLEOTIDE SEQUENCE [LARGE SCALE GENOMIC DNA]</scope>
    <source>
        <strain evidence="7 8">Phaff 52-87</strain>
    </source>
</reference>
<accession>A0ABR1F1H0</accession>
<dbReference type="InterPro" id="IPR013177">
    <property type="entry name" value="Ribosomal_mS38_C"/>
</dbReference>
<keyword evidence="8" id="KW-1185">Reference proteome</keyword>
<name>A0ABR1F1H0_9ASCO</name>
<evidence type="ECO:0000256" key="4">
    <source>
        <dbReference type="ARBA" id="ARBA00035682"/>
    </source>
</evidence>
<feature type="domain" description="Ribosomal protein mS38 C-terminal" evidence="6">
    <location>
        <begin position="307"/>
        <end position="338"/>
    </location>
</feature>
<dbReference type="EMBL" id="JBBJBU010000011">
    <property type="protein sequence ID" value="KAK7203691.1"/>
    <property type="molecule type" value="Genomic_DNA"/>
</dbReference>